<name>A0A6C2C1Y3_9RHOO</name>
<dbReference type="Pfam" id="PF13391">
    <property type="entry name" value="HNH_2"/>
    <property type="match status" value="1"/>
</dbReference>
<protein>
    <recommendedName>
        <fullName evidence="1">HNH nuclease domain-containing protein</fullName>
    </recommendedName>
</protein>
<dbReference type="AlphaFoldDB" id="A0A6C2C1Y3"/>
<reference evidence="2 3" key="1">
    <citation type="submission" date="2019-01" db="EMBL/GenBank/DDBJ databases">
        <title>Zoogloea oleivorans genome sequencing and assembly.</title>
        <authorList>
            <person name="Tancsics A."/>
            <person name="Farkas M."/>
            <person name="Kriszt B."/>
            <person name="Maroti G."/>
            <person name="Horvath B."/>
        </authorList>
    </citation>
    <scope>NUCLEOTIDE SEQUENCE [LARGE SCALE GENOMIC DNA]</scope>
    <source>
        <strain evidence="2 3">Buc</strain>
    </source>
</reference>
<dbReference type="Proteomes" id="UP000389128">
    <property type="component" value="Unassembled WGS sequence"/>
</dbReference>
<evidence type="ECO:0000313" key="2">
    <source>
        <dbReference type="EMBL" id="TYC48021.1"/>
    </source>
</evidence>
<evidence type="ECO:0000259" key="1">
    <source>
        <dbReference type="Pfam" id="PF13391"/>
    </source>
</evidence>
<gene>
    <name evidence="2" type="ORF">ETQ85_25965</name>
</gene>
<keyword evidence="3" id="KW-1185">Reference proteome</keyword>
<sequence length="289" mass="33533">MCIMQPMQNVRLTMAERVRRLNPTPQTLRRLFALSQNRCAFEGCTHPVIDQDGGLLAEVCHIEAANQTGQRFNPAQTNEDRRQFENLILLCRNHHRETDDVERFPTSVMKQMKAVHDSKASAVGMTNGLAQERFVDQSAYASLQLPMNFQQLDLSLLEDTFFPDARKIMEAVARLPSLTRSLYAHALANSHAWPNDLSIYCDPFELTLRLDHSYEKLKPHFSILETNGLIWFPEYRTDWTHPNTPGFRSYFRQFDKEDNGIYFLLLATRRFEREKEVLVDIFENGGFNS</sequence>
<dbReference type="OrthoDB" id="8690389at2"/>
<proteinExistence type="predicted"/>
<evidence type="ECO:0000313" key="3">
    <source>
        <dbReference type="Proteomes" id="UP000389128"/>
    </source>
</evidence>
<feature type="non-terminal residue" evidence="2">
    <location>
        <position position="289"/>
    </location>
</feature>
<comment type="caution">
    <text evidence="2">The sequence shown here is derived from an EMBL/GenBank/DDBJ whole genome shotgun (WGS) entry which is preliminary data.</text>
</comment>
<dbReference type="InterPro" id="IPR003615">
    <property type="entry name" value="HNH_nuc"/>
</dbReference>
<dbReference type="EMBL" id="SDKK01000103">
    <property type="protein sequence ID" value="TYC48021.1"/>
    <property type="molecule type" value="Genomic_DNA"/>
</dbReference>
<organism evidence="2 3">
    <name type="scientific">Zoogloea oleivorans</name>
    <dbReference type="NCBI Taxonomy" id="1552750"/>
    <lineage>
        <taxon>Bacteria</taxon>
        <taxon>Pseudomonadati</taxon>
        <taxon>Pseudomonadota</taxon>
        <taxon>Betaproteobacteria</taxon>
        <taxon>Rhodocyclales</taxon>
        <taxon>Zoogloeaceae</taxon>
        <taxon>Zoogloea</taxon>
    </lineage>
</organism>
<accession>A0A6C2C1Y3</accession>
<feature type="domain" description="HNH nuclease" evidence="1">
    <location>
        <begin position="39"/>
        <end position="96"/>
    </location>
</feature>
<dbReference type="RefSeq" id="WP_148581860.1">
    <property type="nucleotide sequence ID" value="NZ_SDKK01000103.1"/>
</dbReference>